<feature type="region of interest" description="Disordered" evidence="1">
    <location>
        <begin position="459"/>
        <end position="479"/>
    </location>
</feature>
<protein>
    <submittedName>
        <fullName evidence="2">Uncharacterized protein</fullName>
    </submittedName>
</protein>
<proteinExistence type="predicted"/>
<reference evidence="2" key="1">
    <citation type="submission" date="2023-08" db="EMBL/GenBank/DDBJ databases">
        <authorList>
            <person name="Chen Y."/>
            <person name="Shah S."/>
            <person name="Dougan E. K."/>
            <person name="Thang M."/>
            <person name="Chan C."/>
        </authorList>
    </citation>
    <scope>NUCLEOTIDE SEQUENCE</scope>
</reference>
<sequence>MLSLALRLPGGLQCRALGKETGSKSLPSDAAKTFAAAMGGALEELPALLRKGEGDECAWLDNPAPKRQESLRPRLPYFLAQLVTAGAEVRPTQPHLELGAACQVNGMREVRSRCSCGWANSLWDAVASSIQGDTRNETGHCCTACSKCSAVLEPLLTLRKRLPRAVIDRSHSELSISTSAIAGDAAQIHLLIVKECLKRIASRNLETSENLLEDDPEVYWCLQVFFGLKAEVFWRSSGPLVSLSVTSFKDMCRNFLAEAKAQEGEPSLPGAVATEDSKEEVAAAALPKEAVQNVETFEQLAKKVSSRRHHSVEPPASFPTEREPSPGILKRGSRRASTARTITLGDIEDAPEEESKEASRPKEPEVPELSFVHVNMEALLEPYPELPAPPVLKQRPRAERRRSGPARPRAFKEERSVRQVGSPSSPFRAPVRVKKPATVVAKHRPLVVLLPGEGYAKRSKAVAFDSPRKGRAGYSSMDEENRLVQEIAQLSRRIEQLRAGNG</sequence>
<evidence type="ECO:0000313" key="2">
    <source>
        <dbReference type="EMBL" id="CAJ1378625.1"/>
    </source>
</evidence>
<dbReference type="EMBL" id="CAUJNA010000557">
    <property type="protein sequence ID" value="CAJ1378625.1"/>
    <property type="molecule type" value="Genomic_DNA"/>
</dbReference>
<feature type="compositionally biased region" description="Basic and acidic residues" evidence="1">
    <location>
        <begin position="356"/>
        <end position="365"/>
    </location>
</feature>
<organism evidence="2 3">
    <name type="scientific">Effrenium voratum</name>
    <dbReference type="NCBI Taxonomy" id="2562239"/>
    <lineage>
        <taxon>Eukaryota</taxon>
        <taxon>Sar</taxon>
        <taxon>Alveolata</taxon>
        <taxon>Dinophyceae</taxon>
        <taxon>Suessiales</taxon>
        <taxon>Symbiodiniaceae</taxon>
        <taxon>Effrenium</taxon>
    </lineage>
</organism>
<comment type="caution">
    <text evidence="2">The sequence shown here is derived from an EMBL/GenBank/DDBJ whole genome shotgun (WGS) entry which is preliminary data.</text>
</comment>
<name>A0AA36I1G7_9DINO</name>
<dbReference type="AlphaFoldDB" id="A0AA36I1G7"/>
<dbReference type="Proteomes" id="UP001178507">
    <property type="component" value="Unassembled WGS sequence"/>
</dbReference>
<feature type="compositionally biased region" description="Basic residues" evidence="1">
    <location>
        <begin position="394"/>
        <end position="404"/>
    </location>
</feature>
<keyword evidence="3" id="KW-1185">Reference proteome</keyword>
<gene>
    <name evidence="2" type="ORF">EVOR1521_LOCUS7120</name>
</gene>
<feature type="region of interest" description="Disordered" evidence="1">
    <location>
        <begin position="302"/>
        <end position="368"/>
    </location>
</feature>
<accession>A0AA36I1G7</accession>
<evidence type="ECO:0000256" key="1">
    <source>
        <dbReference type="SAM" id="MobiDB-lite"/>
    </source>
</evidence>
<feature type="compositionally biased region" description="Acidic residues" evidence="1">
    <location>
        <begin position="346"/>
        <end position="355"/>
    </location>
</feature>
<feature type="region of interest" description="Disordered" evidence="1">
    <location>
        <begin position="384"/>
        <end position="430"/>
    </location>
</feature>
<evidence type="ECO:0000313" key="3">
    <source>
        <dbReference type="Proteomes" id="UP001178507"/>
    </source>
</evidence>